<feature type="domain" description="SSD" evidence="8">
    <location>
        <begin position="46"/>
        <end position="142"/>
    </location>
</feature>
<dbReference type="WBParaSite" id="EEL_0001057501-mRNA-1">
    <property type="protein sequence ID" value="EEL_0001057501-mRNA-1"/>
    <property type="gene ID" value="EEL_0001057501"/>
</dbReference>
<dbReference type="GO" id="GO:0018996">
    <property type="term" value="P:molting cycle, collagen and cuticulin-based cuticle"/>
    <property type="evidence" value="ECO:0007669"/>
    <property type="project" value="TreeGrafter"/>
</dbReference>
<dbReference type="GO" id="GO:0030659">
    <property type="term" value="C:cytoplasmic vesicle membrane"/>
    <property type="evidence" value="ECO:0007669"/>
    <property type="project" value="TreeGrafter"/>
</dbReference>
<evidence type="ECO:0000256" key="5">
    <source>
        <dbReference type="ARBA" id="ARBA00023136"/>
    </source>
</evidence>
<keyword evidence="6" id="KW-0325">Glycoprotein</keyword>
<feature type="transmembrane region" description="Helical" evidence="7">
    <location>
        <begin position="84"/>
        <end position="108"/>
    </location>
</feature>
<keyword evidence="3 7" id="KW-0812">Transmembrane</keyword>
<dbReference type="InterPro" id="IPR051697">
    <property type="entry name" value="Patched_domain-protein"/>
</dbReference>
<feature type="transmembrane region" description="Helical" evidence="7">
    <location>
        <begin position="36"/>
        <end position="55"/>
    </location>
</feature>
<sequence>MERGNLKSLKLFVFGAFMMIVFIACVLRMFTLKSKILLIAAAIASPLLATIRWDLYRVDDAFLLTHAWQNFSSISDAKKRMASVITAVGPSISITSVTNILAFAVGSVTAPPMMSSFCFCMLIAVAIDYVLELTVFAPMLVIAGHFKHDDHLEKRRSYSARRWTLLSRFVVSKIGLVIIVAMQITLYIIATVGVMSMKASFDPSKTFSSDSKLITCVKIVDSIYREYAPASFVVNNPPDISNATQYNEFMGMVKKLEDLPTSYGANRTLLWLRDYVKYVENKRKRIGHSNISLSYQYVPEFLTSKFLADKNVLHYHIVNSFVFIMVSCGIGGWTERANFVGPIRTVLDQYPQYNITLFDYDGTIFDLISSVKV</sequence>
<name>A0A0R3S703_9BILA</name>
<reference evidence="10" key="1">
    <citation type="submission" date="2017-02" db="UniProtKB">
        <authorList>
            <consortium name="WormBaseParasite"/>
        </authorList>
    </citation>
    <scope>IDENTIFICATION</scope>
</reference>
<dbReference type="InterPro" id="IPR003392">
    <property type="entry name" value="PTHD_SSD"/>
</dbReference>
<evidence type="ECO:0000259" key="8">
    <source>
        <dbReference type="PROSITE" id="PS50156"/>
    </source>
</evidence>
<keyword evidence="9" id="KW-1185">Reference proteome</keyword>
<dbReference type="InterPro" id="IPR000731">
    <property type="entry name" value="SSD"/>
</dbReference>
<keyword evidence="5 7" id="KW-0472">Membrane</keyword>
<evidence type="ECO:0000256" key="7">
    <source>
        <dbReference type="SAM" id="Phobius"/>
    </source>
</evidence>
<evidence type="ECO:0000313" key="10">
    <source>
        <dbReference type="WBParaSite" id="EEL_0001057501-mRNA-1"/>
    </source>
</evidence>
<comment type="similarity">
    <text evidence="2">Belongs to the patched family.</text>
</comment>
<evidence type="ECO:0000256" key="4">
    <source>
        <dbReference type="ARBA" id="ARBA00022989"/>
    </source>
</evidence>
<dbReference type="Gene3D" id="1.20.1640.10">
    <property type="entry name" value="Multidrug efflux transporter AcrB transmembrane domain"/>
    <property type="match status" value="1"/>
</dbReference>
<dbReference type="Proteomes" id="UP000050640">
    <property type="component" value="Unplaced"/>
</dbReference>
<dbReference type="PROSITE" id="PS50156">
    <property type="entry name" value="SSD"/>
    <property type="match status" value="1"/>
</dbReference>
<evidence type="ECO:0000256" key="3">
    <source>
        <dbReference type="ARBA" id="ARBA00022692"/>
    </source>
</evidence>
<dbReference type="SUPFAM" id="SSF82866">
    <property type="entry name" value="Multidrug efflux transporter AcrB transmembrane domain"/>
    <property type="match status" value="1"/>
</dbReference>
<evidence type="ECO:0000313" key="9">
    <source>
        <dbReference type="Proteomes" id="UP000050640"/>
    </source>
</evidence>
<dbReference type="PROSITE" id="PS51257">
    <property type="entry name" value="PROKAR_LIPOPROTEIN"/>
    <property type="match status" value="1"/>
</dbReference>
<dbReference type="PANTHER" id="PTHR10796">
    <property type="entry name" value="PATCHED-RELATED"/>
    <property type="match status" value="1"/>
</dbReference>
<organism evidence="9 10">
    <name type="scientific">Elaeophora elaphi</name>
    <dbReference type="NCBI Taxonomy" id="1147741"/>
    <lineage>
        <taxon>Eukaryota</taxon>
        <taxon>Metazoa</taxon>
        <taxon>Ecdysozoa</taxon>
        <taxon>Nematoda</taxon>
        <taxon>Chromadorea</taxon>
        <taxon>Rhabditida</taxon>
        <taxon>Spirurina</taxon>
        <taxon>Spiruromorpha</taxon>
        <taxon>Filarioidea</taxon>
        <taxon>Onchocercidae</taxon>
        <taxon>Elaeophora</taxon>
    </lineage>
</organism>
<evidence type="ECO:0000256" key="6">
    <source>
        <dbReference type="ARBA" id="ARBA00023180"/>
    </source>
</evidence>
<accession>A0A0R3S703</accession>
<dbReference type="GO" id="GO:0005886">
    <property type="term" value="C:plasma membrane"/>
    <property type="evidence" value="ECO:0007669"/>
    <property type="project" value="TreeGrafter"/>
</dbReference>
<evidence type="ECO:0000256" key="2">
    <source>
        <dbReference type="ARBA" id="ARBA00005585"/>
    </source>
</evidence>
<dbReference type="PANTHER" id="PTHR10796:SF92">
    <property type="entry name" value="PATCHED-RELATED, ISOFORM A"/>
    <property type="match status" value="1"/>
</dbReference>
<keyword evidence="4 7" id="KW-1133">Transmembrane helix</keyword>
<feature type="transmembrane region" description="Helical" evidence="7">
    <location>
        <begin position="165"/>
        <end position="190"/>
    </location>
</feature>
<feature type="transmembrane region" description="Helical" evidence="7">
    <location>
        <begin position="12"/>
        <end position="30"/>
    </location>
</feature>
<dbReference type="AlphaFoldDB" id="A0A0R3S703"/>
<dbReference type="GO" id="GO:0006897">
    <property type="term" value="P:endocytosis"/>
    <property type="evidence" value="ECO:0007669"/>
    <property type="project" value="TreeGrafter"/>
</dbReference>
<proteinExistence type="inferred from homology"/>
<comment type="subcellular location">
    <subcellularLocation>
        <location evidence="1">Membrane</location>
        <topology evidence="1">Multi-pass membrane protein</topology>
    </subcellularLocation>
</comment>
<evidence type="ECO:0000256" key="1">
    <source>
        <dbReference type="ARBA" id="ARBA00004141"/>
    </source>
</evidence>
<feature type="transmembrane region" description="Helical" evidence="7">
    <location>
        <begin position="114"/>
        <end position="144"/>
    </location>
</feature>
<dbReference type="Pfam" id="PF02460">
    <property type="entry name" value="Patched"/>
    <property type="match status" value="1"/>
</dbReference>
<protein>
    <submittedName>
        <fullName evidence="10">SSD domain-containing protein</fullName>
    </submittedName>
</protein>